<dbReference type="EnsemblPlants" id="AUR62032083-RA">
    <property type="protein sequence ID" value="AUR62032083-RA:cds"/>
    <property type="gene ID" value="AUR62032083"/>
</dbReference>
<dbReference type="GO" id="GO:0046983">
    <property type="term" value="F:protein dimerization activity"/>
    <property type="evidence" value="ECO:0007669"/>
    <property type="project" value="InterPro"/>
</dbReference>
<organism evidence="2 3">
    <name type="scientific">Chenopodium quinoa</name>
    <name type="common">Quinoa</name>
    <dbReference type="NCBI Taxonomy" id="63459"/>
    <lineage>
        <taxon>Eukaryota</taxon>
        <taxon>Viridiplantae</taxon>
        <taxon>Streptophyta</taxon>
        <taxon>Embryophyta</taxon>
        <taxon>Tracheophyta</taxon>
        <taxon>Spermatophyta</taxon>
        <taxon>Magnoliopsida</taxon>
        <taxon>eudicotyledons</taxon>
        <taxon>Gunneridae</taxon>
        <taxon>Pentapetalae</taxon>
        <taxon>Caryophyllales</taxon>
        <taxon>Chenopodiaceae</taxon>
        <taxon>Chenopodioideae</taxon>
        <taxon>Atripliceae</taxon>
        <taxon>Chenopodium</taxon>
    </lineage>
</organism>
<reference evidence="2" key="1">
    <citation type="journal article" date="2017" name="Nature">
        <title>The genome of Chenopodium quinoa.</title>
        <authorList>
            <person name="Jarvis D.E."/>
            <person name="Ho Y.S."/>
            <person name="Lightfoot D.J."/>
            <person name="Schmoeckel S.M."/>
            <person name="Li B."/>
            <person name="Borm T.J.A."/>
            <person name="Ohyanagi H."/>
            <person name="Mineta K."/>
            <person name="Michell C.T."/>
            <person name="Saber N."/>
            <person name="Kharbatia N.M."/>
            <person name="Rupper R.R."/>
            <person name="Sharp A.R."/>
            <person name="Dally N."/>
            <person name="Boughton B.A."/>
            <person name="Woo Y.H."/>
            <person name="Gao G."/>
            <person name="Schijlen E.G.W.M."/>
            <person name="Guo X."/>
            <person name="Momin A.A."/>
            <person name="Negrao S."/>
            <person name="Al-Babili S."/>
            <person name="Gehring C."/>
            <person name="Roessner U."/>
            <person name="Jung C."/>
            <person name="Murphy K."/>
            <person name="Arold S.T."/>
            <person name="Gojobori T."/>
            <person name="van der Linden C.G."/>
            <person name="van Loo E.N."/>
            <person name="Jellen E.N."/>
            <person name="Maughan P.J."/>
            <person name="Tester M."/>
        </authorList>
    </citation>
    <scope>NUCLEOTIDE SEQUENCE [LARGE SCALE GENOMIC DNA]</scope>
    <source>
        <strain evidence="2">cv. PI 614886</strain>
    </source>
</reference>
<dbReference type="PANTHER" id="PTHR46481:SF5">
    <property type="entry name" value="OS08G0393150 PROTEIN"/>
    <property type="match status" value="1"/>
</dbReference>
<name>A0A803MMC1_CHEQI</name>
<protein>
    <recommendedName>
        <fullName evidence="1">HAT C-terminal dimerisation domain-containing protein</fullName>
    </recommendedName>
</protein>
<dbReference type="InterPro" id="IPR008906">
    <property type="entry name" value="HATC_C_dom"/>
</dbReference>
<dbReference type="Proteomes" id="UP000596660">
    <property type="component" value="Unplaced"/>
</dbReference>
<dbReference type="InterPro" id="IPR052035">
    <property type="entry name" value="ZnF_BED_domain_contain"/>
</dbReference>
<keyword evidence="3" id="KW-1185">Reference proteome</keyword>
<dbReference type="Pfam" id="PF05699">
    <property type="entry name" value="Dimer_Tnp_hAT"/>
    <property type="match status" value="1"/>
</dbReference>
<feature type="domain" description="HAT C-terminal dimerisation" evidence="1">
    <location>
        <begin position="261"/>
        <end position="319"/>
    </location>
</feature>
<dbReference type="Gramene" id="AUR62032083-RA">
    <property type="protein sequence ID" value="AUR62032083-RA:cds"/>
    <property type="gene ID" value="AUR62032083"/>
</dbReference>
<proteinExistence type="predicted"/>
<sequence length="321" mass="36334">MVKSTTSKKRAINDDDIGEEDKIKEVANASIRDGRSAVWNDMGKLATSDKNETKAKLLLRMHASLCLAKWKIDGKVGTFTLDNASYNNTMASEFKRQLVRNGNELLFCGEYFQIRCCCHIINLIVQDGLKLIYSVVDKIRAIGKHFRAAIDHVVEKDSEIKMYLLDDDEWKKVSLKFVEYSFITLYGEFHANEKVKEVKSMLCNLLRECRDVDGGGVGESDEVSHDNRTSSASFFIDNDRMANVGSWMSSQQQNVNDKSQLDLYLEEKNVDFNSKIDVLIWWKNNGTHRHPQLAALACDILAIPISSVPSESDFSMGKKAN</sequence>
<evidence type="ECO:0000313" key="2">
    <source>
        <dbReference type="EnsemblPlants" id="AUR62032083-RA:cds"/>
    </source>
</evidence>
<accession>A0A803MMC1</accession>
<dbReference type="PANTHER" id="PTHR46481">
    <property type="entry name" value="ZINC FINGER BED DOMAIN-CONTAINING PROTEIN 4"/>
    <property type="match status" value="1"/>
</dbReference>
<reference evidence="2" key="2">
    <citation type="submission" date="2021-03" db="UniProtKB">
        <authorList>
            <consortium name="EnsemblPlants"/>
        </authorList>
    </citation>
    <scope>IDENTIFICATION</scope>
</reference>
<evidence type="ECO:0000259" key="1">
    <source>
        <dbReference type="Pfam" id="PF05699"/>
    </source>
</evidence>
<dbReference type="SUPFAM" id="SSF53098">
    <property type="entry name" value="Ribonuclease H-like"/>
    <property type="match status" value="1"/>
</dbReference>
<dbReference type="InterPro" id="IPR012337">
    <property type="entry name" value="RNaseH-like_sf"/>
</dbReference>
<dbReference type="AlphaFoldDB" id="A0A803MMC1"/>
<evidence type="ECO:0000313" key="3">
    <source>
        <dbReference type="Proteomes" id="UP000596660"/>
    </source>
</evidence>